<organism evidence="1 2">
    <name type="scientific">Mycena rosella</name>
    <name type="common">Pink bonnet</name>
    <name type="synonym">Agaricus rosellus</name>
    <dbReference type="NCBI Taxonomy" id="1033263"/>
    <lineage>
        <taxon>Eukaryota</taxon>
        <taxon>Fungi</taxon>
        <taxon>Dikarya</taxon>
        <taxon>Basidiomycota</taxon>
        <taxon>Agaricomycotina</taxon>
        <taxon>Agaricomycetes</taxon>
        <taxon>Agaricomycetidae</taxon>
        <taxon>Agaricales</taxon>
        <taxon>Marasmiineae</taxon>
        <taxon>Mycenaceae</taxon>
        <taxon>Mycena</taxon>
    </lineage>
</organism>
<evidence type="ECO:0000313" key="1">
    <source>
        <dbReference type="EMBL" id="KAJ7628053.1"/>
    </source>
</evidence>
<protein>
    <submittedName>
        <fullName evidence="1">Uncharacterized protein</fullName>
    </submittedName>
</protein>
<evidence type="ECO:0000313" key="2">
    <source>
        <dbReference type="Proteomes" id="UP001221757"/>
    </source>
</evidence>
<proteinExistence type="predicted"/>
<dbReference type="AlphaFoldDB" id="A0AAD7BR02"/>
<dbReference type="Proteomes" id="UP001221757">
    <property type="component" value="Unassembled WGS sequence"/>
</dbReference>
<sequence>MPPGQNKRKMTSRFLTPEHYDSPEVKARVSECINFIDAPKQKALPEDQHKEFHNTLAKIINWTPFVNNKKMDDTVSKVDKGELLSAGDLVVLKTAAAFVPDLSMSMHKKDRWMEEEAAGLRASIIQIDDHAGETAGILGELQEFVKRYNQPIQIHPQPIMFTDKKRKKKYLVGPSSIRGPTCDHQILVILVIVWSVNPTARTFEEWSMEDLHALLFIQVHPLCSATRGQVPKALLICNVNSFTKMGALELLPHTRKLLEVPGIPCTQYINFPHAERNTQGICLTLVLEWILELVMQGLQIKRDGRGWVTEVEGFCQLL</sequence>
<accession>A0AAD7BR02</accession>
<name>A0AAD7BR02_MYCRO</name>
<keyword evidence="2" id="KW-1185">Reference proteome</keyword>
<gene>
    <name evidence="1" type="ORF">B0H17DRAFT_1110332</name>
</gene>
<dbReference type="EMBL" id="JARKIE010000562">
    <property type="protein sequence ID" value="KAJ7628053.1"/>
    <property type="molecule type" value="Genomic_DNA"/>
</dbReference>
<comment type="caution">
    <text evidence="1">The sequence shown here is derived from an EMBL/GenBank/DDBJ whole genome shotgun (WGS) entry which is preliminary data.</text>
</comment>
<reference evidence="1" key="1">
    <citation type="submission" date="2023-03" db="EMBL/GenBank/DDBJ databases">
        <title>Massive genome expansion in bonnet fungi (Mycena s.s.) driven by repeated elements and novel gene families across ecological guilds.</title>
        <authorList>
            <consortium name="Lawrence Berkeley National Laboratory"/>
            <person name="Harder C.B."/>
            <person name="Miyauchi S."/>
            <person name="Viragh M."/>
            <person name="Kuo A."/>
            <person name="Thoen E."/>
            <person name="Andreopoulos B."/>
            <person name="Lu D."/>
            <person name="Skrede I."/>
            <person name="Drula E."/>
            <person name="Henrissat B."/>
            <person name="Morin E."/>
            <person name="Kohler A."/>
            <person name="Barry K."/>
            <person name="LaButti K."/>
            <person name="Morin E."/>
            <person name="Salamov A."/>
            <person name="Lipzen A."/>
            <person name="Mereny Z."/>
            <person name="Hegedus B."/>
            <person name="Baldrian P."/>
            <person name="Stursova M."/>
            <person name="Weitz H."/>
            <person name="Taylor A."/>
            <person name="Grigoriev I.V."/>
            <person name="Nagy L.G."/>
            <person name="Martin F."/>
            <person name="Kauserud H."/>
        </authorList>
    </citation>
    <scope>NUCLEOTIDE SEQUENCE</scope>
    <source>
        <strain evidence="1">CBHHK067</strain>
    </source>
</reference>